<dbReference type="STRING" id="185431.Q57ZT6"/>
<organism evidence="2 4">
    <name type="scientific">Trypanosoma brucei brucei (strain 927/4 GUTat10.1)</name>
    <dbReference type="NCBI Taxonomy" id="185431"/>
    <lineage>
        <taxon>Eukaryota</taxon>
        <taxon>Discoba</taxon>
        <taxon>Euglenozoa</taxon>
        <taxon>Kinetoplastea</taxon>
        <taxon>Metakinetoplastina</taxon>
        <taxon>Trypanosomatida</taxon>
        <taxon>Trypanosomatidae</taxon>
        <taxon>Trypanosoma</taxon>
    </lineage>
</organism>
<reference evidence="3" key="2">
    <citation type="journal article" date="2005" name="Science">
        <title>Comparative genomics of trypanosomatid parasitic protozoa.</title>
        <authorList>
            <person name="El-Sayed N.M."/>
            <person name="Myler P.J."/>
            <person name="Blandin G."/>
            <person name="Berriman M."/>
            <person name="Crabtree J."/>
            <person name="Aggarwal G."/>
            <person name="Caler E."/>
            <person name="Renauld H."/>
            <person name="Worthey E.A."/>
            <person name="Hertz-Fowler C."/>
            <person name="Ghedin E."/>
            <person name="Peacock C."/>
            <person name="Bartholomeu D.C."/>
            <person name="Haas B.J."/>
            <person name="Tran A.N."/>
            <person name="Wortman J.R."/>
            <person name="Alsmark U.C."/>
            <person name="Angiuoli S."/>
            <person name="Anupama A."/>
            <person name="Badger J."/>
            <person name="Bringaud F."/>
            <person name="Cadag E."/>
            <person name="Carlton J.M."/>
            <person name="Cerqueira G.C."/>
            <person name="Creasy T."/>
            <person name="Delcher A.L."/>
            <person name="Djikeng A."/>
            <person name="Embley T.M."/>
            <person name="Hauser C."/>
            <person name="Ivens A.C."/>
            <person name="Kummerfeld S.K."/>
            <person name="Pereira-Leal J.B."/>
            <person name="Nilsson D."/>
            <person name="Peterson J."/>
            <person name="Salzberg S.L."/>
            <person name="Shallom J."/>
            <person name="Silva J.C."/>
            <person name="Sundaram J."/>
            <person name="Westenberger S."/>
            <person name="White O."/>
            <person name="Melville S.E."/>
            <person name="Donelson J.E."/>
            <person name="Andersson B."/>
            <person name="Stuart K.D."/>
            <person name="Hall N."/>
        </authorList>
    </citation>
    <scope>NUCLEOTIDE SEQUENCE</scope>
    <source>
        <strain evidence="3">927/4 GUTat10.1</strain>
    </source>
</reference>
<dbReference type="KEGG" id="tbr:Tb927.5.2600"/>
<dbReference type="eggNOG" id="KOG2651">
    <property type="taxonomic scope" value="Eukaryota"/>
</dbReference>
<dbReference type="AlphaFoldDB" id="Q57ZT6"/>
<dbReference type="RefSeq" id="XP_844932.1">
    <property type="nucleotide sequence ID" value="XM_839839.1"/>
</dbReference>
<proteinExistence type="predicted"/>
<reference evidence="3 4" key="3">
    <citation type="journal article" date="2005" name="Science">
        <title>The genome of the African trypanosome Trypanosoma brucei.</title>
        <authorList>
            <person name="Berriman M."/>
            <person name="Ghedin E."/>
            <person name="Hertz-Fowler C."/>
            <person name="Blandin G."/>
            <person name="Renauld H."/>
            <person name="Bartholomeu D.C."/>
            <person name="Lennard N.J."/>
            <person name="Caler E."/>
            <person name="Hamlin N.E."/>
            <person name="Haas B."/>
            <person name="Bohme U."/>
            <person name="Hannick L."/>
            <person name="Aslett M.A."/>
            <person name="Shallom J."/>
            <person name="Marcello L."/>
            <person name="Hou L."/>
            <person name="Wickstead B."/>
            <person name="Alsmark U.C."/>
            <person name="Arrowsmith C."/>
            <person name="Atkin R.J."/>
            <person name="Barron A.J."/>
            <person name="Bringaud F."/>
            <person name="Brooks K."/>
            <person name="Carrington M."/>
            <person name="Cherevach I."/>
            <person name="Chillingworth T.J."/>
            <person name="Churcher C."/>
            <person name="Clark L.N."/>
            <person name="Corton C.H."/>
            <person name="Cronin A."/>
            <person name="Davies R.M."/>
            <person name="Doggett J."/>
            <person name="Djikeng A."/>
            <person name="Feldblyum T."/>
            <person name="Field M.C."/>
            <person name="Fraser A."/>
            <person name="Goodhead I."/>
            <person name="Hance Z."/>
            <person name="Harper D."/>
            <person name="Harris B.R."/>
            <person name="Hauser H."/>
            <person name="Hostetler J."/>
            <person name="Ivens A."/>
            <person name="Jagels K."/>
            <person name="Johnson D."/>
            <person name="Johnson J."/>
            <person name="Jones K."/>
            <person name="Kerhornou A.X."/>
            <person name="Koo H."/>
            <person name="Larke N."/>
            <person name="Landfear S."/>
            <person name="Larkin C."/>
            <person name="Leech V."/>
            <person name="Line A."/>
            <person name="Lord A."/>
            <person name="Macleod A."/>
            <person name="Mooney P.J."/>
            <person name="Moule S."/>
            <person name="Martin D.M."/>
            <person name="Morgan G.W."/>
            <person name="Mungall K."/>
            <person name="Norbertczak H."/>
            <person name="Ormond D."/>
            <person name="Pai G."/>
            <person name="Peacock C.S."/>
            <person name="Peterson J."/>
            <person name="Quail M.A."/>
            <person name="Rabbinowitsch E."/>
            <person name="Rajandream M.A."/>
            <person name="Reitter C."/>
            <person name="Salzberg S.L."/>
            <person name="Sanders M."/>
            <person name="Schobel S."/>
            <person name="Sharp S."/>
            <person name="Simmonds M."/>
            <person name="Simpson A.J."/>
            <person name="Tallon L."/>
            <person name="Turner C.M."/>
            <person name="Tait A."/>
            <person name="Tivey A.R."/>
            <person name="Van Aken S."/>
            <person name="Walker D."/>
            <person name="Wanless D."/>
            <person name="Wang S."/>
            <person name="White B."/>
            <person name="White O."/>
            <person name="Whitehead S."/>
            <person name="Woodward J."/>
            <person name="Wortman J."/>
            <person name="Adams M.D."/>
            <person name="Embley T.M."/>
            <person name="Gull K."/>
            <person name="Ullu E."/>
            <person name="Barry J.D."/>
            <person name="Fairlamb A.H."/>
            <person name="Opperdoes F."/>
            <person name="Barrell B.G."/>
            <person name="Donelson J.E."/>
            <person name="Hall N."/>
            <person name="Fraser C.M."/>
            <person name="Melville S.E."/>
            <person name="El-Sayed N.M."/>
        </authorList>
    </citation>
    <scope>NUCLEOTIDE SEQUENCE [LARGE SCALE GENOMIC DNA]</scope>
    <source>
        <strain evidence="3 4">927/4 GUTat10.1</strain>
    </source>
</reference>
<dbReference type="EMBL" id="CP000068">
    <property type="protein sequence ID" value="AAZ11373.1"/>
    <property type="molecule type" value="Genomic_DNA"/>
</dbReference>
<evidence type="ECO:0000313" key="4">
    <source>
        <dbReference type="Proteomes" id="UP000008524"/>
    </source>
</evidence>
<dbReference type="OMA" id="SADYAHN"/>
<accession>D6XGJ6</accession>
<reference evidence="2" key="1">
    <citation type="submission" date="2002-04" db="EMBL/GenBank/DDBJ databases">
        <authorList>
            <person name="El-Sayed N.M."/>
            <person name="Khalak H."/>
            <person name="Adams M.D."/>
        </authorList>
    </citation>
    <scope>NUCLEOTIDE SEQUENCE</scope>
    <source>
        <strain evidence="2">GUTat10.1</strain>
    </source>
</reference>
<dbReference type="EMBL" id="AC104488">
    <property type="protein sequence ID" value="AAX79388.1"/>
    <property type="molecule type" value="Genomic_DNA"/>
</dbReference>
<evidence type="ECO:0000313" key="2">
    <source>
        <dbReference type="EMBL" id="AAX79388.1"/>
    </source>
</evidence>
<dbReference type="InParanoid" id="Q57ZT6"/>
<reference evidence="3" key="5">
    <citation type="submission" date="2005-04" db="EMBL/GenBank/DDBJ databases">
        <title>Sequencing, closure, and annotation of Trypanosoma brucei chromosomes 2 through 8.</title>
        <authorList>
            <person name="Ghedin E."/>
            <person name="Blandin G."/>
            <person name="Bartholomeu D."/>
            <person name="Caler E."/>
            <person name="Haas B."/>
            <person name="Hannick L."/>
            <person name="Shallom J."/>
            <person name="Hou L."/>
            <person name="Djikeng A."/>
            <person name="Feldblyum T."/>
            <person name="Hostetler J."/>
            <person name="Johnson J."/>
            <person name="Jones K."/>
            <person name="Koo H.L."/>
            <person name="Larkin C."/>
            <person name="Pai G."/>
            <person name="Peterson J."/>
            <person name="Khalak H.G."/>
            <person name="Salzberg S."/>
            <person name="Simpson A.J."/>
            <person name="Tallon L."/>
            <person name="Van Aken S."/>
            <person name="Wanless D."/>
            <person name="White O."/>
            <person name="Wortman J."/>
            <person name="Fraser C.M."/>
            <person name="El-Sayed N.M.A."/>
        </authorList>
    </citation>
    <scope>NUCLEOTIDE SEQUENCE</scope>
    <source>
        <strain evidence="3">927/4 GUTat10.1</strain>
    </source>
</reference>
<dbReference type="GO" id="GO:0005737">
    <property type="term" value="C:cytoplasm"/>
    <property type="evidence" value="ECO:0006056"/>
    <property type="project" value="Others"/>
</dbReference>
<dbReference type="GO" id="GO:0005654">
    <property type="term" value="C:nucleoplasm"/>
    <property type="evidence" value="ECO:0006056"/>
    <property type="project" value="Others"/>
</dbReference>
<accession>Q57ZT6</accession>
<dbReference type="VEuPathDB" id="TriTrypDB:Tb927.5.2600"/>
<dbReference type="OrthoDB" id="10258156at2759"/>
<evidence type="ECO:0000256" key="1">
    <source>
        <dbReference type="SAM" id="MobiDB-lite"/>
    </source>
</evidence>
<dbReference type="GeneID" id="3657372"/>
<gene>
    <name evidence="3" type="primary">Tb05.26K5.970</name>
    <name evidence="2" type="ORF">Tb927.5.2600</name>
</gene>
<feature type="region of interest" description="Disordered" evidence="1">
    <location>
        <begin position="173"/>
        <end position="198"/>
    </location>
</feature>
<sequence length="930" mass="104845">MCHRLVLPLPPSFLCVPSVVEGYGVFDYSSGEGEVDVVYDFSSQLCSQHPQLRSYVDQLCEFLHKTRLIQYNPDDFFRLMPDDCDEGGDCCEALRHPDGRLVELEELQRMRHLCDSFATIMPSGAALFDVMNVLIRDGPPPAAADCLHSFYSETRLLMMNRKRRQQNDAARLTLCLPQETDRKEAEDAEGQQKQRQRTDRVMRALLGHGMGPKKQHEVRVMRDTVIDVISCCNRSLHPEECVRTVMNVGEGKGYVSRAFALCDGLQVVGLDCNPAHKERAVERVSHLLHGYLNVDASCPSMTGRDMINFLYEPRGHMATVVCTVKASVDWCAVLRGHVRLLKGGECCSHDSIVSIDEKALANPWELEEYGIVGDEPTEKRRGNGLSCLRDQLASATAKLQCLICGHILVRSAPTAIVRHARHHLQSDHTKASDTEAAPFPSRDVVNKWNCDLPVGAFVAKLIDAFFIEIKAERRNTPIAVKHSRSASQNDDFNREESTEVEKRKFVSGQRLLYGEWTDVRLPRGTRAEVLAPIKGKQHQEQEVNNRGTCTTNGTTEDVVYSYAEICVTIVGYDCAHNQHFIIRDDGRRKEGITLLQHSQPIATPLDESPKRSVNTPAAETAWSEKVMFLLRIQPFPPTVAPAIRVPSLSNVLMMGLHTCGDLGSNICRLFVSGASPGLVLVSCCWHALTNDGFPLSREFQQRGWRVEMLSLMLATQPFDMWTTASPEGHRDSAALLFYRSLLKRLWVRLQGRWRQLTVNMSQSTSSCCCSLVNVPHLEPAFLRRMAKVKHSVTLDTLYMEACREYFSSDSDGKWEHMWHHTSCEQRVCHSCRAAQMKFLADEENIALASRMGREYFDKYFSPFLGLTILRMWMCHLVETLLLLDRTFYLTESLITEGRGGGSVVSLVPLFDGSISPRMYGILARRFPVAQ</sequence>
<reference evidence="2" key="4">
    <citation type="submission" date="2005-04" db="EMBL/GenBank/DDBJ databases">
        <title>.</title>
        <authorList>
            <person name="Ghedin E."/>
            <person name="Blandin G."/>
            <person name="Bartholomeu D."/>
            <person name="Caler E."/>
            <person name="Haas B."/>
            <person name="Hannick L."/>
            <person name="Shallom J."/>
            <person name="Hou L."/>
            <person name="Djikeng A."/>
            <person name="Feldblyum T."/>
            <person name="Hostetler J."/>
            <person name="Johnson J."/>
            <person name="Jones K."/>
            <person name="Koo H.L."/>
            <person name="Larkin C."/>
            <person name="Pai G."/>
            <person name="Peterson J."/>
            <person name="Khalak H.G."/>
            <person name="Salzberg S."/>
            <person name="Simpson A.J."/>
            <person name="Tallon L."/>
            <person name="Van Aken S."/>
            <person name="Wanless D."/>
            <person name="White O."/>
            <person name="Wortman J."/>
            <person name="Fraser C.M."/>
            <person name="El-Sayed N.M.A."/>
        </authorList>
    </citation>
    <scope>NUCLEOTIDE SEQUENCE</scope>
    <source>
        <strain evidence="2">GUTat10.1</strain>
    </source>
</reference>
<evidence type="ECO:0000313" key="3">
    <source>
        <dbReference type="EMBL" id="AAZ11373.1"/>
    </source>
</evidence>
<feature type="compositionally biased region" description="Basic and acidic residues" evidence="1">
    <location>
        <begin position="179"/>
        <end position="198"/>
    </location>
</feature>
<dbReference type="Proteomes" id="UP000008524">
    <property type="component" value="Chromosome 5"/>
</dbReference>
<dbReference type="PANTHER" id="PTHR12496:SF0">
    <property type="entry name" value="METHYLTRANSFERASE DOMAIN-CONTAINING PROTEIN"/>
    <property type="match status" value="1"/>
</dbReference>
<dbReference type="InterPro" id="IPR052220">
    <property type="entry name" value="METTL25"/>
</dbReference>
<dbReference type="PaxDb" id="5691-AAZ11373"/>
<keyword evidence="4" id="KW-1185">Reference proteome</keyword>
<protein>
    <submittedName>
        <fullName evidence="2">Uncharacterized protein</fullName>
    </submittedName>
</protein>
<name>Q57ZT6_TRYB2</name>
<dbReference type="PANTHER" id="PTHR12496">
    <property type="entry name" value="CGI-41 METHYLTRANSFERASE"/>
    <property type="match status" value="1"/>
</dbReference>